<comment type="similarity">
    <text evidence="1">Belongs to the ABC transporter superfamily.</text>
</comment>
<evidence type="ECO:0000256" key="4">
    <source>
        <dbReference type="ARBA" id="ARBA00022840"/>
    </source>
</evidence>
<dbReference type="GO" id="GO:0055085">
    <property type="term" value="P:transmembrane transport"/>
    <property type="evidence" value="ECO:0007669"/>
    <property type="project" value="UniProtKB-ARBA"/>
</dbReference>
<proteinExistence type="inferred from homology"/>
<dbReference type="PANTHER" id="PTHR43776:SF7">
    <property type="entry name" value="D,D-DIPEPTIDE TRANSPORT ATP-BINDING PROTEIN DDPF-RELATED"/>
    <property type="match status" value="1"/>
</dbReference>
<name>A0A291RTI8_9NOCA</name>
<keyword evidence="3" id="KW-0547">Nucleotide-binding</keyword>
<feature type="region of interest" description="Disordered" evidence="5">
    <location>
        <begin position="235"/>
        <end position="269"/>
    </location>
</feature>
<dbReference type="PROSITE" id="PS50893">
    <property type="entry name" value="ABC_TRANSPORTER_2"/>
    <property type="match status" value="2"/>
</dbReference>
<keyword evidence="2" id="KW-0813">Transport</keyword>
<protein>
    <submittedName>
        <fullName evidence="7">Peptide ABC transporter ATP-binding protein</fullName>
    </submittedName>
</protein>
<dbReference type="InterPro" id="IPR050319">
    <property type="entry name" value="ABC_transp_ATP-bind"/>
</dbReference>
<dbReference type="Gene3D" id="3.40.50.300">
    <property type="entry name" value="P-loop containing nucleotide triphosphate hydrolases"/>
    <property type="match status" value="2"/>
</dbReference>
<dbReference type="SUPFAM" id="SSF52540">
    <property type="entry name" value="P-loop containing nucleoside triphosphate hydrolases"/>
    <property type="match status" value="2"/>
</dbReference>
<dbReference type="PANTHER" id="PTHR43776">
    <property type="entry name" value="TRANSPORT ATP-BINDING PROTEIN"/>
    <property type="match status" value="1"/>
</dbReference>
<dbReference type="SMART" id="SM00382">
    <property type="entry name" value="AAA"/>
    <property type="match status" value="2"/>
</dbReference>
<evidence type="ECO:0000259" key="6">
    <source>
        <dbReference type="PROSITE" id="PS50893"/>
    </source>
</evidence>
<gene>
    <name evidence="7" type="ORF">CRH09_34570</name>
</gene>
<feature type="domain" description="ABC transporter" evidence="6">
    <location>
        <begin position="2"/>
        <end position="236"/>
    </location>
</feature>
<sequence length="503" mass="52878">MIAVDDFSVRAPNGTTLLAPLSLRVPPGGITALTGPSGCGKSTLMKALLGQVPSGATVGGAVRVGGHDVLALDALGLRRFRREEIAFVGQDPGVALNPTMRVRTLLEELADARRAREALAAVELPESYLRRRPAELSGGEQRRIALARALARHTPILVLDEPLAGLHGRLRSAVVRLLRDLVTDRGTTIVVSGHDTAALRELADDHVAVASAPLTVNGVVVPDFPPELFDSEHTIGAHDTCDAPPGGIDPEAPRRDTGSASHNAACSAEHSKHVTDQVLSMSGVTVSIGRRPVLTDIGLEVATGESLAITGPSGAGKSTLARAIVGLRRPVAGTITATGQLALVPQDSAASLNPRRTIAQTLGRPLRRRRGISHAQTPAAIADLLRTVELDPALAHRYPHELSGGQRQRVALARALALDPAVLVCDEITSALDHDTAAAIMTLLDRLRRTRDLALLVITHDMDLVARYCTRMEVLEAGRIVESGPVADLLAAPSHDATLALLG</sequence>
<reference evidence="7 8" key="1">
    <citation type="submission" date="2017-10" db="EMBL/GenBank/DDBJ databases">
        <title>Comparative genomics between pathogenic Norcardia.</title>
        <authorList>
            <person name="Zeng L."/>
        </authorList>
    </citation>
    <scope>NUCLEOTIDE SEQUENCE [LARGE SCALE GENOMIC DNA]</scope>
    <source>
        <strain evidence="7 8">NC_YFY_NT001</strain>
    </source>
</reference>
<dbReference type="InterPro" id="IPR003439">
    <property type="entry name" value="ABC_transporter-like_ATP-bd"/>
</dbReference>
<dbReference type="Proteomes" id="UP000221961">
    <property type="component" value="Chromosome"/>
</dbReference>
<dbReference type="CDD" id="cd03257">
    <property type="entry name" value="ABC_NikE_OppD_transporters"/>
    <property type="match status" value="1"/>
</dbReference>
<dbReference type="Pfam" id="PF00005">
    <property type="entry name" value="ABC_tran"/>
    <property type="match status" value="2"/>
</dbReference>
<dbReference type="InterPro" id="IPR003593">
    <property type="entry name" value="AAA+_ATPase"/>
</dbReference>
<dbReference type="KEGG" id="ntp:CRH09_34570"/>
<dbReference type="RefSeq" id="WP_098697512.1">
    <property type="nucleotide sequence ID" value="NZ_CP023778.1"/>
</dbReference>
<evidence type="ECO:0000256" key="3">
    <source>
        <dbReference type="ARBA" id="ARBA00022741"/>
    </source>
</evidence>
<evidence type="ECO:0000256" key="5">
    <source>
        <dbReference type="SAM" id="MobiDB-lite"/>
    </source>
</evidence>
<accession>A0A291RTI8</accession>
<dbReference type="EMBL" id="CP023778">
    <property type="protein sequence ID" value="ATL70544.1"/>
    <property type="molecule type" value="Genomic_DNA"/>
</dbReference>
<dbReference type="PROSITE" id="PS00211">
    <property type="entry name" value="ABC_TRANSPORTER_1"/>
    <property type="match status" value="2"/>
</dbReference>
<evidence type="ECO:0000313" key="8">
    <source>
        <dbReference type="Proteomes" id="UP000221961"/>
    </source>
</evidence>
<dbReference type="GO" id="GO:0016887">
    <property type="term" value="F:ATP hydrolysis activity"/>
    <property type="evidence" value="ECO:0007669"/>
    <property type="project" value="InterPro"/>
</dbReference>
<dbReference type="GeneID" id="88362391"/>
<evidence type="ECO:0000313" key="7">
    <source>
        <dbReference type="EMBL" id="ATL70544.1"/>
    </source>
</evidence>
<feature type="domain" description="ABC transporter" evidence="6">
    <location>
        <begin position="279"/>
        <end position="502"/>
    </location>
</feature>
<dbReference type="InterPro" id="IPR017871">
    <property type="entry name" value="ABC_transporter-like_CS"/>
</dbReference>
<dbReference type="InterPro" id="IPR027417">
    <property type="entry name" value="P-loop_NTPase"/>
</dbReference>
<organism evidence="7 8">
    <name type="scientific">Nocardia terpenica</name>
    <dbReference type="NCBI Taxonomy" id="455432"/>
    <lineage>
        <taxon>Bacteria</taxon>
        <taxon>Bacillati</taxon>
        <taxon>Actinomycetota</taxon>
        <taxon>Actinomycetes</taxon>
        <taxon>Mycobacteriales</taxon>
        <taxon>Nocardiaceae</taxon>
        <taxon>Nocardia</taxon>
    </lineage>
</organism>
<dbReference type="AlphaFoldDB" id="A0A291RTI8"/>
<dbReference type="GO" id="GO:0005524">
    <property type="term" value="F:ATP binding"/>
    <property type="evidence" value="ECO:0007669"/>
    <property type="project" value="UniProtKB-KW"/>
</dbReference>
<evidence type="ECO:0000256" key="2">
    <source>
        <dbReference type="ARBA" id="ARBA00022448"/>
    </source>
</evidence>
<evidence type="ECO:0000256" key="1">
    <source>
        <dbReference type="ARBA" id="ARBA00005417"/>
    </source>
</evidence>
<keyword evidence="4 7" id="KW-0067">ATP-binding</keyword>